<evidence type="ECO:0000313" key="2">
    <source>
        <dbReference type="Proteomes" id="UP001590951"/>
    </source>
</evidence>
<dbReference type="Proteomes" id="UP001590951">
    <property type="component" value="Unassembled WGS sequence"/>
</dbReference>
<keyword evidence="2" id="KW-1185">Reference proteome</keyword>
<dbReference type="EMBL" id="JBHFEH010000014">
    <property type="protein sequence ID" value="KAL2054668.1"/>
    <property type="molecule type" value="Genomic_DNA"/>
</dbReference>
<accession>A0ABR4BFI3</accession>
<reference evidence="1 2" key="1">
    <citation type="submission" date="2024-09" db="EMBL/GenBank/DDBJ databases">
        <title>Rethinking Asexuality: The Enigmatic Case of Functional Sexual Genes in Lepraria (Stereocaulaceae).</title>
        <authorList>
            <person name="Doellman M."/>
            <person name="Sun Y."/>
            <person name="Barcenas-Pena A."/>
            <person name="Lumbsch H.T."/>
            <person name="Grewe F."/>
        </authorList>
    </citation>
    <scope>NUCLEOTIDE SEQUENCE [LARGE SCALE GENOMIC DNA]</scope>
    <source>
        <strain evidence="1 2">Grewe 0041</strain>
    </source>
</reference>
<organism evidence="1 2">
    <name type="scientific">Lepraria finkii</name>
    <dbReference type="NCBI Taxonomy" id="1340010"/>
    <lineage>
        <taxon>Eukaryota</taxon>
        <taxon>Fungi</taxon>
        <taxon>Dikarya</taxon>
        <taxon>Ascomycota</taxon>
        <taxon>Pezizomycotina</taxon>
        <taxon>Lecanoromycetes</taxon>
        <taxon>OSLEUM clade</taxon>
        <taxon>Lecanoromycetidae</taxon>
        <taxon>Lecanorales</taxon>
        <taxon>Lecanorineae</taxon>
        <taxon>Stereocaulaceae</taxon>
        <taxon>Lepraria</taxon>
    </lineage>
</organism>
<comment type="caution">
    <text evidence="1">The sequence shown here is derived from an EMBL/GenBank/DDBJ whole genome shotgun (WGS) entry which is preliminary data.</text>
</comment>
<gene>
    <name evidence="1" type="ORF">ABVK25_004972</name>
</gene>
<protein>
    <submittedName>
        <fullName evidence="1">Uncharacterized protein</fullName>
    </submittedName>
</protein>
<evidence type="ECO:0000313" key="1">
    <source>
        <dbReference type="EMBL" id="KAL2054668.1"/>
    </source>
</evidence>
<proteinExistence type="predicted"/>
<sequence>MSLNGDAKVFGNYELRTVFSWDGKRLLDFLEHAAASPSLFSVPVAHRKTLTEIVPILHDFLSSSEERKHSSFVFKSKKPEDLAPVSTFFFGKSFSIYTMFELLGVAFSIISNVPVNGSTRENAFYPLVFLYGHYIQLFQKMIGGSKVPPTMVSATWSSGYASYDEDIPTQARARPLVMNCTTVESMRKRLIRARYTNMTDPELGNLSLPERDVKLTDNLGVTAKTSQAYCAEWLAGMIVNTSPDFKVGPVHGIAMRVMEIRKIGMFSEYVEDIVAANPCPNCQNMYEICHCHMSNFATGRRD</sequence>
<name>A0ABR4BFI3_9LECA</name>